<dbReference type="InterPro" id="IPR050651">
    <property type="entry name" value="Plant_Cytochrome_P450_Monoox"/>
</dbReference>
<evidence type="ECO:0000256" key="1">
    <source>
        <dbReference type="ARBA" id="ARBA00001971"/>
    </source>
</evidence>
<dbReference type="OMA" id="VWASEIN"/>
<dbReference type="SUPFAM" id="SSF48264">
    <property type="entry name" value="Cytochrome P450"/>
    <property type="match status" value="1"/>
</dbReference>
<protein>
    <submittedName>
        <fullName evidence="15">Cytochrome P450</fullName>
    </submittedName>
</protein>
<dbReference type="CDD" id="cd20654">
    <property type="entry name" value="CYP82"/>
    <property type="match status" value="1"/>
</dbReference>
<comment type="caution">
    <text evidence="15">The sequence shown here is derived from an EMBL/GenBank/DDBJ whole genome shotgun (WGS) entry which is preliminary data.</text>
</comment>
<gene>
    <name evidence="15" type="ORF">BVC80_1229g11</name>
</gene>
<reference evidence="15 16" key="1">
    <citation type="journal article" date="2017" name="Mol. Plant">
        <title>The Genome of Medicinal Plant Macleaya cordata Provides New Insights into Benzylisoquinoline Alkaloids Metabolism.</title>
        <authorList>
            <person name="Liu X."/>
            <person name="Liu Y."/>
            <person name="Huang P."/>
            <person name="Ma Y."/>
            <person name="Qing Z."/>
            <person name="Tang Q."/>
            <person name="Cao H."/>
            <person name="Cheng P."/>
            <person name="Zheng Y."/>
            <person name="Yuan Z."/>
            <person name="Zhou Y."/>
            <person name="Liu J."/>
            <person name="Tang Z."/>
            <person name="Zhuo Y."/>
            <person name="Zhang Y."/>
            <person name="Yu L."/>
            <person name="Huang J."/>
            <person name="Yang P."/>
            <person name="Peng Q."/>
            <person name="Zhang J."/>
            <person name="Jiang W."/>
            <person name="Zhang Z."/>
            <person name="Lin K."/>
            <person name="Ro D.K."/>
            <person name="Chen X."/>
            <person name="Xiong X."/>
            <person name="Shang Y."/>
            <person name="Huang S."/>
            <person name="Zeng J."/>
        </authorList>
    </citation>
    <scope>NUCLEOTIDE SEQUENCE [LARGE SCALE GENOMIC DNA]</scope>
    <source>
        <strain evidence="16">cv. BLH2017</strain>
        <tissue evidence="15">Root</tissue>
    </source>
</reference>
<dbReference type="AlphaFoldDB" id="A0A200QY85"/>
<dbReference type="GO" id="GO:0016020">
    <property type="term" value="C:membrane"/>
    <property type="evidence" value="ECO:0007669"/>
    <property type="project" value="UniProtKB-SubCell"/>
</dbReference>
<dbReference type="PROSITE" id="PS00086">
    <property type="entry name" value="CYTOCHROME_P450"/>
    <property type="match status" value="1"/>
</dbReference>
<evidence type="ECO:0000256" key="3">
    <source>
        <dbReference type="ARBA" id="ARBA00004913"/>
    </source>
</evidence>
<evidence type="ECO:0000256" key="5">
    <source>
        <dbReference type="ARBA" id="ARBA00022692"/>
    </source>
</evidence>
<dbReference type="InParanoid" id="A0A200QY85"/>
<dbReference type="InterPro" id="IPR036396">
    <property type="entry name" value="Cyt_P450_sf"/>
</dbReference>
<feature type="transmembrane region" description="Helical" evidence="14">
    <location>
        <begin position="12"/>
        <end position="31"/>
    </location>
</feature>
<feature type="compositionally biased region" description="Basic and acidic residues" evidence="13">
    <location>
        <begin position="316"/>
        <end position="327"/>
    </location>
</feature>
<evidence type="ECO:0000256" key="7">
    <source>
        <dbReference type="ARBA" id="ARBA00022989"/>
    </source>
</evidence>
<dbReference type="GO" id="GO:0004497">
    <property type="term" value="F:monooxygenase activity"/>
    <property type="evidence" value="ECO:0007669"/>
    <property type="project" value="UniProtKB-KW"/>
</dbReference>
<dbReference type="OrthoDB" id="2789670at2759"/>
<dbReference type="Gene3D" id="1.10.630.10">
    <property type="entry name" value="Cytochrome P450"/>
    <property type="match status" value="1"/>
</dbReference>
<name>A0A200QY85_MACCD</name>
<evidence type="ECO:0000256" key="6">
    <source>
        <dbReference type="ARBA" id="ARBA00022723"/>
    </source>
</evidence>
<dbReference type="Proteomes" id="UP000195402">
    <property type="component" value="Unassembled WGS sequence"/>
</dbReference>
<evidence type="ECO:0000256" key="2">
    <source>
        <dbReference type="ARBA" id="ARBA00004370"/>
    </source>
</evidence>
<accession>A0A200QY85</accession>
<comment type="subcellular location">
    <subcellularLocation>
        <location evidence="2">Membrane</location>
    </subcellularLocation>
</comment>
<comment type="similarity">
    <text evidence="12">Belongs to the cytochrome P450 family.</text>
</comment>
<evidence type="ECO:0000256" key="11">
    <source>
        <dbReference type="PIRSR" id="PIRSR602401-1"/>
    </source>
</evidence>
<keyword evidence="6 11" id="KW-0479">Metal-binding</keyword>
<sequence length="569" mass="63947">MDSNLTYHDQFTTITTSIGIFALLLYFLLSWRPKKHKPSRIKAPEPTGSWPIIGHLHHLLLGSNLPHINLGAMADKYGPAFMIRIGLRPALVVSSWEVAREVFTTNDRVFASRPRQVAMNHMGYDCAMFGFAPYGPYWRELRKIVNKELLSNSRLELLKHVWDSEINTSFKELYKVWVMKNYKEDHLGGDTGGPVAVEMKRWFADLTLNMSVKMIVGKRYFGASSTTTSSTCADDQLGDDDEAGRCQKALRNFFRLLGLFVLSDAIPFLRWLDLGGYEREMKSTGKELDVIMEGWLEEHKRKRRLSSSASGDDQAATEKKEAAGGDDKQDDFMDVLLSILEDAKVSSDYFKADTINKSTCLMLILGGSDTTMVSLVWALALLVNHPHVLKKVHDELDIHVGNERLVDESDIKNLTYLQAVIKETMRLYPAGPLSGLRESTEDCTVAGYHVPAGTRLILNTWKIQRDPRVWSDPAEFKPERFLTTHVDVDVKGQNFELIPFGSGRRSCPGTSLALQVVSLTLARFIHGFEFSTPWNAPTDMTESAGLTNVKATPLEVLVTPRLPSKLYVG</sequence>
<evidence type="ECO:0000313" key="15">
    <source>
        <dbReference type="EMBL" id="OVA15439.1"/>
    </source>
</evidence>
<dbReference type="PANTHER" id="PTHR47947">
    <property type="entry name" value="CYTOCHROME P450 82C3-RELATED"/>
    <property type="match status" value="1"/>
</dbReference>
<evidence type="ECO:0000256" key="10">
    <source>
        <dbReference type="ARBA" id="ARBA00023136"/>
    </source>
</evidence>
<keyword evidence="8 12" id="KW-0560">Oxidoreductase</keyword>
<evidence type="ECO:0000256" key="12">
    <source>
        <dbReference type="RuleBase" id="RU000461"/>
    </source>
</evidence>
<dbReference type="GO" id="GO:0005506">
    <property type="term" value="F:iron ion binding"/>
    <property type="evidence" value="ECO:0007669"/>
    <property type="project" value="InterPro"/>
</dbReference>
<dbReference type="GO" id="GO:0020037">
    <property type="term" value="F:heme binding"/>
    <property type="evidence" value="ECO:0007669"/>
    <property type="project" value="InterPro"/>
</dbReference>
<evidence type="ECO:0000256" key="9">
    <source>
        <dbReference type="ARBA" id="ARBA00023004"/>
    </source>
</evidence>
<proteinExistence type="inferred from homology"/>
<feature type="region of interest" description="Disordered" evidence="13">
    <location>
        <begin position="302"/>
        <end position="327"/>
    </location>
</feature>
<dbReference type="PANTHER" id="PTHR47947:SF26">
    <property type="entry name" value="CYTOCHROME P450"/>
    <property type="match status" value="1"/>
</dbReference>
<feature type="binding site" description="axial binding residue" evidence="11">
    <location>
        <position position="507"/>
    </location>
    <ligand>
        <name>heme</name>
        <dbReference type="ChEBI" id="CHEBI:30413"/>
    </ligand>
    <ligandPart>
        <name>Fe</name>
        <dbReference type="ChEBI" id="CHEBI:18248"/>
    </ligandPart>
</feature>
<dbReference type="Pfam" id="PF00067">
    <property type="entry name" value="p450"/>
    <property type="match status" value="1"/>
</dbReference>
<keyword evidence="10 14" id="KW-0472">Membrane</keyword>
<evidence type="ECO:0000256" key="13">
    <source>
        <dbReference type="SAM" id="MobiDB-lite"/>
    </source>
</evidence>
<dbReference type="InterPro" id="IPR002401">
    <property type="entry name" value="Cyt_P450_E_grp-I"/>
</dbReference>
<keyword evidence="7 14" id="KW-1133">Transmembrane helix</keyword>
<dbReference type="PRINTS" id="PR00463">
    <property type="entry name" value="EP450I"/>
</dbReference>
<evidence type="ECO:0000256" key="4">
    <source>
        <dbReference type="ARBA" id="ARBA00022617"/>
    </source>
</evidence>
<dbReference type="STRING" id="56857.A0A200QY85"/>
<dbReference type="EMBL" id="MVGT01000759">
    <property type="protein sequence ID" value="OVA15439.1"/>
    <property type="molecule type" value="Genomic_DNA"/>
</dbReference>
<feature type="transmembrane region" description="Helical" evidence="14">
    <location>
        <begin position="253"/>
        <end position="272"/>
    </location>
</feature>
<keyword evidence="4 11" id="KW-0349">Heme</keyword>
<organism evidence="15 16">
    <name type="scientific">Macleaya cordata</name>
    <name type="common">Five-seeded plume-poppy</name>
    <name type="synonym">Bocconia cordata</name>
    <dbReference type="NCBI Taxonomy" id="56857"/>
    <lineage>
        <taxon>Eukaryota</taxon>
        <taxon>Viridiplantae</taxon>
        <taxon>Streptophyta</taxon>
        <taxon>Embryophyta</taxon>
        <taxon>Tracheophyta</taxon>
        <taxon>Spermatophyta</taxon>
        <taxon>Magnoliopsida</taxon>
        <taxon>Ranunculales</taxon>
        <taxon>Papaveraceae</taxon>
        <taxon>Papaveroideae</taxon>
        <taxon>Macleaya</taxon>
    </lineage>
</organism>
<dbReference type="GO" id="GO:0016705">
    <property type="term" value="F:oxidoreductase activity, acting on paired donors, with incorporation or reduction of molecular oxygen"/>
    <property type="evidence" value="ECO:0007669"/>
    <property type="project" value="InterPro"/>
</dbReference>
<comment type="cofactor">
    <cofactor evidence="1 11">
        <name>heme</name>
        <dbReference type="ChEBI" id="CHEBI:30413"/>
    </cofactor>
</comment>
<dbReference type="PRINTS" id="PR00385">
    <property type="entry name" value="P450"/>
</dbReference>
<keyword evidence="9 11" id="KW-0408">Iron</keyword>
<dbReference type="InterPro" id="IPR001128">
    <property type="entry name" value="Cyt_P450"/>
</dbReference>
<keyword evidence="16" id="KW-1185">Reference proteome</keyword>
<dbReference type="GO" id="GO:0033075">
    <property type="term" value="P:isoquinoline alkaloid biosynthetic process"/>
    <property type="evidence" value="ECO:0007669"/>
    <property type="project" value="UniProtKB-ARBA"/>
</dbReference>
<keyword evidence="12" id="KW-0503">Monooxygenase</keyword>
<dbReference type="FunFam" id="1.10.630.10:FF:000026">
    <property type="entry name" value="Cytochrome P450 82C4"/>
    <property type="match status" value="1"/>
</dbReference>
<evidence type="ECO:0000256" key="8">
    <source>
        <dbReference type="ARBA" id="ARBA00023002"/>
    </source>
</evidence>
<evidence type="ECO:0000313" key="16">
    <source>
        <dbReference type="Proteomes" id="UP000195402"/>
    </source>
</evidence>
<evidence type="ECO:0000256" key="14">
    <source>
        <dbReference type="SAM" id="Phobius"/>
    </source>
</evidence>
<dbReference type="InterPro" id="IPR017972">
    <property type="entry name" value="Cyt_P450_CS"/>
</dbReference>
<comment type="pathway">
    <text evidence="3">Alkaloid biosynthesis.</text>
</comment>
<keyword evidence="5 14" id="KW-0812">Transmembrane</keyword>